<evidence type="ECO:0000313" key="9">
    <source>
        <dbReference type="EMBL" id="MFD2743139.1"/>
    </source>
</evidence>
<feature type="chain" id="PRO_5045930217" description="mannosyl-glycoprotein endo-beta-N-acetylglucosaminidase" evidence="7">
    <location>
        <begin position="22"/>
        <end position="376"/>
    </location>
</feature>
<keyword evidence="4 9" id="KW-0378">Hydrolase</keyword>
<comment type="caution">
    <text evidence="9">The sequence shown here is derived from an EMBL/GenBank/DDBJ whole genome shotgun (WGS) entry which is preliminary data.</text>
</comment>
<evidence type="ECO:0000313" key="10">
    <source>
        <dbReference type="Proteomes" id="UP001597418"/>
    </source>
</evidence>
<dbReference type="InterPro" id="IPR057016">
    <property type="entry name" value="EndoS_F2-like_TIM-barrel"/>
</dbReference>
<dbReference type="EMBL" id="JBHUMB010000006">
    <property type="protein sequence ID" value="MFD2743139.1"/>
    <property type="molecule type" value="Genomic_DNA"/>
</dbReference>
<accession>A0ABW5UEC9</accession>
<name>A0ABW5UEC9_9SPHI</name>
<gene>
    <name evidence="9" type="ORF">ACFSQ6_06990</name>
</gene>
<evidence type="ECO:0000256" key="7">
    <source>
        <dbReference type="SAM" id="SignalP"/>
    </source>
</evidence>
<evidence type="ECO:0000256" key="4">
    <source>
        <dbReference type="ARBA" id="ARBA00022801"/>
    </source>
</evidence>
<feature type="signal peptide" evidence="7">
    <location>
        <begin position="1"/>
        <end position="21"/>
    </location>
</feature>
<dbReference type="Pfam" id="PF23916">
    <property type="entry name" value="TIM-barrel_EndoS"/>
    <property type="match status" value="1"/>
</dbReference>
<organism evidence="9 10">
    <name type="scientific">Sphingobacterium populi</name>
    <dbReference type="NCBI Taxonomy" id="1812824"/>
    <lineage>
        <taxon>Bacteria</taxon>
        <taxon>Pseudomonadati</taxon>
        <taxon>Bacteroidota</taxon>
        <taxon>Sphingobacteriia</taxon>
        <taxon>Sphingobacteriales</taxon>
        <taxon>Sphingobacteriaceae</taxon>
        <taxon>Sphingobacterium</taxon>
    </lineage>
</organism>
<evidence type="ECO:0000256" key="5">
    <source>
        <dbReference type="ARBA" id="ARBA00023295"/>
    </source>
</evidence>
<dbReference type="PROSITE" id="PS01095">
    <property type="entry name" value="GH18_1"/>
    <property type="match status" value="1"/>
</dbReference>
<evidence type="ECO:0000256" key="2">
    <source>
        <dbReference type="ARBA" id="ARBA00012566"/>
    </source>
</evidence>
<dbReference type="RefSeq" id="WP_066756477.1">
    <property type="nucleotide sequence ID" value="NZ_JBHUMB010000006.1"/>
</dbReference>
<dbReference type="InterPro" id="IPR001579">
    <property type="entry name" value="Glyco_hydro_18_chit_AS"/>
</dbReference>
<protein>
    <recommendedName>
        <fullName evidence="2">mannosyl-glycoprotein endo-beta-N-acetylglucosaminidase</fullName>
        <ecNumber evidence="2">3.2.1.96</ecNumber>
    </recommendedName>
</protein>
<evidence type="ECO:0000256" key="6">
    <source>
        <dbReference type="ARBA" id="ARBA00034414"/>
    </source>
</evidence>
<dbReference type="GO" id="GO:0016787">
    <property type="term" value="F:hydrolase activity"/>
    <property type="evidence" value="ECO:0007669"/>
    <property type="project" value="UniProtKB-KW"/>
</dbReference>
<reference evidence="10" key="1">
    <citation type="journal article" date="2019" name="Int. J. Syst. Evol. Microbiol.">
        <title>The Global Catalogue of Microorganisms (GCM) 10K type strain sequencing project: providing services to taxonomists for standard genome sequencing and annotation.</title>
        <authorList>
            <consortium name="The Broad Institute Genomics Platform"/>
            <consortium name="The Broad Institute Genome Sequencing Center for Infectious Disease"/>
            <person name="Wu L."/>
            <person name="Ma J."/>
        </authorList>
    </citation>
    <scope>NUCLEOTIDE SEQUENCE [LARGE SCALE GENOMIC DNA]</scope>
    <source>
        <strain evidence="10">KCTC 42247</strain>
    </source>
</reference>
<keyword evidence="10" id="KW-1185">Reference proteome</keyword>
<dbReference type="Proteomes" id="UP001597418">
    <property type="component" value="Unassembled WGS sequence"/>
</dbReference>
<dbReference type="SUPFAM" id="SSF51445">
    <property type="entry name" value="(Trans)glycosidases"/>
    <property type="match status" value="1"/>
</dbReference>
<dbReference type="PROSITE" id="PS51257">
    <property type="entry name" value="PROKAR_LIPOPROTEIN"/>
    <property type="match status" value="1"/>
</dbReference>
<dbReference type="Gene3D" id="3.20.20.80">
    <property type="entry name" value="Glycosidases"/>
    <property type="match status" value="1"/>
</dbReference>
<proteinExistence type="inferred from homology"/>
<keyword evidence="3 7" id="KW-0732">Signal</keyword>
<comment type="similarity">
    <text evidence="1">Belongs to the glycosyl hydrolase 18 family.</text>
</comment>
<evidence type="ECO:0000256" key="3">
    <source>
        <dbReference type="ARBA" id="ARBA00022729"/>
    </source>
</evidence>
<keyword evidence="5" id="KW-0326">Glycosidase</keyword>
<feature type="domain" description="Endo-beta-N-acetylglucosaminidase EndoS/F2-like TIM-barrel" evidence="8">
    <location>
        <begin position="64"/>
        <end position="287"/>
    </location>
</feature>
<evidence type="ECO:0000256" key="1">
    <source>
        <dbReference type="ARBA" id="ARBA00009336"/>
    </source>
</evidence>
<dbReference type="EC" id="3.2.1.96" evidence="2"/>
<dbReference type="InterPro" id="IPR017853">
    <property type="entry name" value="GH"/>
</dbReference>
<sequence length="376" mass="42669">MERQFKSRLLLLAGSMMMLFAQSCNKNTIDSQPNPDDSSNINLDRSLPQYMAWWGGFNTIHMPLDSVPDGVNIVNLFLLELDPRPEVALDTSHITMQDFTWADILAGAKRLQARGIKVVATIMDSTPYLDRSDPNSLPVQYGFPGKVINEAFALGAITEPEIFAATVKRRVIDEWGLDGIDFDLEEEIGAFGVYNATISEDRRSIRYDRGNISNSLAVFKALSKYFGPKSGTDKLLIVDRGRRPMEIIPAAHEYFDYIFFQAYNWNQAMILQAYELNKDYFQPSQMYFTLNGQRAINGYDESRDYVRNGFTEYGNYARAASIADEFSKIKLPGQELPINFGIYQIAGDWSLGFPMMKAVFNNQGKDTLDDYPMKLE</sequence>
<evidence type="ECO:0000259" key="8">
    <source>
        <dbReference type="Pfam" id="PF23916"/>
    </source>
</evidence>
<comment type="catalytic activity">
    <reaction evidence="6">
        <text>an N(4)-(oligosaccharide-(1-&gt;3)-[oligosaccharide-(1-&gt;6)]-beta-D-Man-(1-&gt;4)-beta-D-GlcNAc-(1-&gt;4)-alpha-D-GlcNAc)-L-asparaginyl-[protein] + H2O = an oligosaccharide-(1-&gt;3)-[oligosaccharide-(1-&gt;6)]-beta-D-Man-(1-&gt;4)-D-GlcNAc + N(4)-(N-acetyl-beta-D-glucosaminyl)-L-asparaginyl-[protein]</text>
        <dbReference type="Rhea" id="RHEA:73067"/>
        <dbReference type="Rhea" id="RHEA-COMP:12603"/>
        <dbReference type="Rhea" id="RHEA-COMP:18176"/>
        <dbReference type="ChEBI" id="CHEBI:15377"/>
        <dbReference type="ChEBI" id="CHEBI:132248"/>
        <dbReference type="ChEBI" id="CHEBI:192714"/>
        <dbReference type="ChEBI" id="CHEBI:192715"/>
        <dbReference type="EC" id="3.2.1.96"/>
    </reaction>
</comment>